<organism evidence="2 3">
    <name type="scientific">Rubrobacter xylanophilus (strain DSM 9941 / JCM 11954 / NBRC 16129 / PRD-1)</name>
    <dbReference type="NCBI Taxonomy" id="266117"/>
    <lineage>
        <taxon>Bacteria</taxon>
        <taxon>Bacillati</taxon>
        <taxon>Actinomycetota</taxon>
        <taxon>Rubrobacteria</taxon>
        <taxon>Rubrobacterales</taxon>
        <taxon>Rubrobacteraceae</taxon>
        <taxon>Rubrobacter</taxon>
    </lineage>
</organism>
<reference evidence="2 3" key="1">
    <citation type="submission" date="2006-06" db="EMBL/GenBank/DDBJ databases">
        <title>Complete sequence of Rubrobacter xylanophilus DSM 9941.</title>
        <authorList>
            <consortium name="US DOE Joint Genome Institute"/>
            <person name="Copeland A."/>
            <person name="Lucas S."/>
            <person name="Lapidus A."/>
            <person name="Barry K."/>
            <person name="Detter J.C."/>
            <person name="Glavina del Rio T."/>
            <person name="Hammon N."/>
            <person name="Israni S."/>
            <person name="Dalin E."/>
            <person name="Tice H."/>
            <person name="Pitluck S."/>
            <person name="Munk A.C."/>
            <person name="Brettin T."/>
            <person name="Bruce D."/>
            <person name="Han C."/>
            <person name="Tapia R."/>
            <person name="Gilna P."/>
            <person name="Schmutz J."/>
            <person name="Larimer F."/>
            <person name="Land M."/>
            <person name="Hauser L."/>
            <person name="Kyrpides N."/>
            <person name="Lykidis A."/>
            <person name="da Costa M.S."/>
            <person name="Rainey F.A."/>
            <person name="Empadinhas N."/>
            <person name="Jolivet E."/>
            <person name="Battista J.R."/>
            <person name="Richardson P."/>
        </authorList>
    </citation>
    <scope>NUCLEOTIDE SEQUENCE [LARGE SCALE GENOMIC DNA]</scope>
    <source>
        <strain evidence="3">DSM 9941 / NBRC 16129 / PRD-1</strain>
    </source>
</reference>
<gene>
    <name evidence="2" type="ordered locus">Rxyl_2568</name>
</gene>
<evidence type="ECO:0000313" key="3">
    <source>
        <dbReference type="Proteomes" id="UP000006637"/>
    </source>
</evidence>
<dbReference type="CDD" id="cd00158">
    <property type="entry name" value="RHOD"/>
    <property type="match status" value="1"/>
</dbReference>
<dbReference type="InterPro" id="IPR001763">
    <property type="entry name" value="Rhodanese-like_dom"/>
</dbReference>
<dbReference type="Gene3D" id="3.40.250.10">
    <property type="entry name" value="Rhodanese-like domain"/>
    <property type="match status" value="1"/>
</dbReference>
<protein>
    <recommendedName>
        <fullName evidence="1">Rhodanese domain-containing protein</fullName>
    </recommendedName>
</protein>
<name>Q1ASZ3_RUBXD</name>
<proteinExistence type="predicted"/>
<dbReference type="STRING" id="266117.Rxyl_2568"/>
<dbReference type="Proteomes" id="UP000006637">
    <property type="component" value="Chromosome"/>
</dbReference>
<evidence type="ECO:0000313" key="2">
    <source>
        <dbReference type="EMBL" id="ABG05485.1"/>
    </source>
</evidence>
<dbReference type="Pfam" id="PF00581">
    <property type="entry name" value="Rhodanese"/>
    <property type="match status" value="1"/>
</dbReference>
<dbReference type="InterPro" id="IPR036873">
    <property type="entry name" value="Rhodanese-like_dom_sf"/>
</dbReference>
<keyword evidence="3" id="KW-1185">Reference proteome</keyword>
<sequence length="91" mass="10560">MWPTGPSRPAGILYRRCKNPFWRWEMVRTIDRETLKSRMESGDLLLLEVLGEASYRQGHLPGAVRYESAEQVRKLAPQKDAFIVAYCSNFN</sequence>
<dbReference type="KEGG" id="rxy:Rxyl_2568"/>
<dbReference type="PROSITE" id="PS50206">
    <property type="entry name" value="RHODANESE_3"/>
    <property type="match status" value="1"/>
</dbReference>
<dbReference type="SUPFAM" id="SSF52821">
    <property type="entry name" value="Rhodanese/Cell cycle control phosphatase"/>
    <property type="match status" value="1"/>
</dbReference>
<dbReference type="eggNOG" id="COG0607">
    <property type="taxonomic scope" value="Bacteria"/>
</dbReference>
<accession>Q1ASZ3</accession>
<dbReference type="EMBL" id="CP000386">
    <property type="protein sequence ID" value="ABG05485.1"/>
    <property type="molecule type" value="Genomic_DNA"/>
</dbReference>
<dbReference type="HOGENOM" id="CLU_187710_0_0_11"/>
<feature type="domain" description="Rhodanese" evidence="1">
    <location>
        <begin position="40"/>
        <end position="87"/>
    </location>
</feature>
<dbReference type="AlphaFoldDB" id="Q1ASZ3"/>
<evidence type="ECO:0000259" key="1">
    <source>
        <dbReference type="PROSITE" id="PS50206"/>
    </source>
</evidence>